<dbReference type="PANTHER" id="PTHR46648">
    <property type="entry name" value="HIT FAMILY PROTEIN 1"/>
    <property type="match status" value="1"/>
</dbReference>
<dbReference type="SUPFAM" id="SSF54197">
    <property type="entry name" value="HIT-like"/>
    <property type="match status" value="1"/>
</dbReference>
<name>A0A4U8YV55_METTU</name>
<dbReference type="PRINTS" id="PR00332">
    <property type="entry name" value="HISTRIAD"/>
</dbReference>
<feature type="active site" description="Tele-AMP-histidine intermediate" evidence="1">
    <location>
        <position position="105"/>
    </location>
</feature>
<dbReference type="PROSITE" id="PS51084">
    <property type="entry name" value="HIT_2"/>
    <property type="match status" value="1"/>
</dbReference>
<gene>
    <name evidence="5" type="ORF">MTUNDRAET4_0298</name>
</gene>
<organism evidence="5 6">
    <name type="scientific">Methylocella tundrae</name>
    <dbReference type="NCBI Taxonomy" id="227605"/>
    <lineage>
        <taxon>Bacteria</taxon>
        <taxon>Pseudomonadati</taxon>
        <taxon>Pseudomonadota</taxon>
        <taxon>Alphaproteobacteria</taxon>
        <taxon>Hyphomicrobiales</taxon>
        <taxon>Beijerinckiaceae</taxon>
        <taxon>Methylocella</taxon>
    </lineage>
</organism>
<dbReference type="CDD" id="cd01277">
    <property type="entry name" value="HINT_subgroup"/>
    <property type="match status" value="1"/>
</dbReference>
<accession>A0A4U8YV55</accession>
<dbReference type="Proteomes" id="UP000294360">
    <property type="component" value="Chromosome"/>
</dbReference>
<proteinExistence type="predicted"/>
<evidence type="ECO:0000313" key="6">
    <source>
        <dbReference type="Proteomes" id="UP000294360"/>
    </source>
</evidence>
<dbReference type="PANTHER" id="PTHR46648:SF1">
    <property type="entry name" value="ADENOSINE 5'-MONOPHOSPHORAMIDASE HNT1"/>
    <property type="match status" value="1"/>
</dbReference>
<sequence>MASATYDNNNIFAKILRGEIPCQKVYEDDVALAFMDIMPRADGHVLVIPKAPSRNILDADPGALGALMARVQTLARAVKTAVAAEGVMILQCNEPAAGQTVFHLHFHILPCWSHVELRPHAGDMVSAEALVPIRDKIIAALQAG</sequence>
<evidence type="ECO:0000313" key="5">
    <source>
        <dbReference type="EMBL" id="VFU07191.1"/>
    </source>
</evidence>
<reference evidence="5 6" key="1">
    <citation type="submission" date="2019-03" db="EMBL/GenBank/DDBJ databases">
        <authorList>
            <person name="Kox A.R. M."/>
        </authorList>
    </citation>
    <scope>NUCLEOTIDE SEQUENCE [LARGE SCALE GENOMIC DNA]</scope>
    <source>
        <strain evidence="5">MTUNDRAET4 annotated genome</strain>
    </source>
</reference>
<dbReference type="Pfam" id="PF01230">
    <property type="entry name" value="HIT"/>
    <property type="match status" value="1"/>
</dbReference>
<dbReference type="GO" id="GO:0003824">
    <property type="term" value="F:catalytic activity"/>
    <property type="evidence" value="ECO:0007669"/>
    <property type="project" value="InterPro"/>
</dbReference>
<dbReference type="KEGG" id="mtun:MTUNDRAET4_0298"/>
<feature type="domain" description="HIT" evidence="4">
    <location>
        <begin position="11"/>
        <end position="126"/>
    </location>
</feature>
<dbReference type="OrthoDB" id="9784774at2"/>
<dbReference type="InterPro" id="IPR001310">
    <property type="entry name" value="Histidine_triad_HIT"/>
</dbReference>
<dbReference type="GO" id="GO:0009117">
    <property type="term" value="P:nucleotide metabolic process"/>
    <property type="evidence" value="ECO:0007669"/>
    <property type="project" value="TreeGrafter"/>
</dbReference>
<evidence type="ECO:0000259" key="4">
    <source>
        <dbReference type="PROSITE" id="PS51084"/>
    </source>
</evidence>
<evidence type="ECO:0000256" key="1">
    <source>
        <dbReference type="PIRSR" id="PIRSR601310-1"/>
    </source>
</evidence>
<dbReference type="InterPro" id="IPR011146">
    <property type="entry name" value="HIT-like"/>
</dbReference>
<dbReference type="RefSeq" id="WP_134486206.1">
    <property type="nucleotide sequence ID" value="NZ_CP139089.1"/>
</dbReference>
<protein>
    <submittedName>
        <fullName evidence="5">HIT family protein</fullName>
    </submittedName>
</protein>
<dbReference type="Gene3D" id="3.30.428.10">
    <property type="entry name" value="HIT-like"/>
    <property type="match status" value="1"/>
</dbReference>
<feature type="short sequence motif" description="Histidine triad motif" evidence="2 3">
    <location>
        <begin position="103"/>
        <end position="107"/>
    </location>
</feature>
<dbReference type="EMBL" id="LR536450">
    <property type="protein sequence ID" value="VFU07191.1"/>
    <property type="molecule type" value="Genomic_DNA"/>
</dbReference>
<evidence type="ECO:0000256" key="3">
    <source>
        <dbReference type="PROSITE-ProRule" id="PRU00464"/>
    </source>
</evidence>
<dbReference type="InterPro" id="IPR039384">
    <property type="entry name" value="HINT"/>
</dbReference>
<dbReference type="AlphaFoldDB" id="A0A4U8YV55"/>
<dbReference type="InterPro" id="IPR036265">
    <property type="entry name" value="HIT-like_sf"/>
</dbReference>
<evidence type="ECO:0000256" key="2">
    <source>
        <dbReference type="PIRSR" id="PIRSR601310-3"/>
    </source>
</evidence>